<dbReference type="EMBL" id="JAHLFQ010000024">
    <property type="protein sequence ID" value="MBU3803418.1"/>
    <property type="molecule type" value="Genomic_DNA"/>
</dbReference>
<evidence type="ECO:0000256" key="8">
    <source>
        <dbReference type="ARBA" id="ARBA00022932"/>
    </source>
</evidence>
<dbReference type="CDD" id="cd09898">
    <property type="entry name" value="H3TH_53EXO"/>
    <property type="match status" value="1"/>
</dbReference>
<dbReference type="InterPro" id="IPR002421">
    <property type="entry name" value="5-3_exonuclease"/>
</dbReference>
<dbReference type="InterPro" id="IPR019760">
    <property type="entry name" value="DNA-dir_DNA_pol_A_CS"/>
</dbReference>
<dbReference type="InterPro" id="IPR002298">
    <property type="entry name" value="DNA_polymerase_A"/>
</dbReference>
<comment type="catalytic activity">
    <reaction evidence="11 13">
        <text>DNA(n) + a 2'-deoxyribonucleoside 5'-triphosphate = DNA(n+1) + diphosphate</text>
        <dbReference type="Rhea" id="RHEA:22508"/>
        <dbReference type="Rhea" id="RHEA-COMP:17339"/>
        <dbReference type="Rhea" id="RHEA-COMP:17340"/>
        <dbReference type="ChEBI" id="CHEBI:33019"/>
        <dbReference type="ChEBI" id="CHEBI:61560"/>
        <dbReference type="ChEBI" id="CHEBI:173112"/>
        <dbReference type="EC" id="2.7.7.7"/>
    </reaction>
</comment>
<dbReference type="CDD" id="cd08637">
    <property type="entry name" value="DNA_pol_A_pol_I_C"/>
    <property type="match status" value="1"/>
</dbReference>
<keyword evidence="10 13" id="KW-0234">DNA repair</keyword>
<evidence type="ECO:0000256" key="13">
    <source>
        <dbReference type="RuleBase" id="RU004460"/>
    </source>
</evidence>
<evidence type="ECO:0000256" key="2">
    <source>
        <dbReference type="ARBA" id="ARBA00012417"/>
    </source>
</evidence>
<sequence length="880" mass="100416">MKEKLLLFDGHSIANRAFYGVPLLTNKEGQYTNAVFGFLNMMLSIIEKEKPNYLGVCFDLNVPTFRHEFSSEYKGNRKGMPEELRSQIPLIKKVLTAMHIHIVSKEGFEADDVLGTLAKSAEKEGMCVTVVSGDRDLFQITSQDIEIKIPRTKKTGTEIESFFAKDVEAVYGVTPRAFVDVKGLMGDASDNIKGVPGIGEKTAIKLIKEYGSIENLLEHLDEIKQKKLKENLTNFAQDARDSKMLATIVCDVPLEYAWQDFDFDLTLDEEATELFKALELKSILAKLPKNEVASPVKEANITTLTTETFKQFLIDKKGSEIGMSYFLEKDKLGLALSIEDQIYYKEWDMNSDEEITLLTEFLESPSYEKIVHDSKKMMHDLITYHIRLVNANFDTFIAAYLLHPTSKEYVLSELEELFLGSHSVSHDELLLGKGKSQKKWLELEESIRLQELGKRALILCQIKKVMAIKLEEEHMLSLFNEIEMPLIEVLFDMEIAGITVDPSGLTTYGKELQALLDKISEQIYEEAGETFNINSPKQLGVILFEKMQIPVVKKTKTGYSTAAEVLEVLKKDYPIVEKILEYRQYAKLKSTYVDGLLNVISDDYKIHSTFNQTITATGRLSSTEPNLQNIPVKFEMGKKIRSLFIPTSDEYVFLDGDYSQIELRLLAHISKDHTLIDAFKHNMDIHALTASQVFHVPFDEVTSIQRSNAKAVNFGIVYGISAFALSEDLKISQKEAQRYIDGYFEKYPNIKSYIESTISYAMEHGYVETLYHRKREIPEILASNYNLREFGKRIAMNTPIQGTAADIIKIAMIRVHRKLKTLKLRSKLILTVHDELLIETHREEIEMVRQLLKEEMEHAADLSVPLHVDVHQGQNWLEVK</sequence>
<dbReference type="PRINTS" id="PR00868">
    <property type="entry name" value="DNAPOLI"/>
</dbReference>
<evidence type="ECO:0000256" key="4">
    <source>
        <dbReference type="ARBA" id="ARBA00022679"/>
    </source>
</evidence>
<evidence type="ECO:0000259" key="14">
    <source>
        <dbReference type="SMART" id="SM00475"/>
    </source>
</evidence>
<comment type="function">
    <text evidence="13">In addition to polymerase activity, this DNA polymerase exhibits 5'-3' exonuclease activity.</text>
</comment>
<dbReference type="InterPro" id="IPR012337">
    <property type="entry name" value="RNaseH-like_sf"/>
</dbReference>
<dbReference type="EC" id="2.7.7.7" evidence="2 12"/>
<gene>
    <name evidence="13 16" type="primary">polA</name>
    <name evidence="16" type="ORF">H9872_01475</name>
</gene>
<dbReference type="InterPro" id="IPR036279">
    <property type="entry name" value="5-3_exonuclease_C_sf"/>
</dbReference>
<dbReference type="Gene3D" id="3.30.420.10">
    <property type="entry name" value="Ribonuclease H-like superfamily/Ribonuclease H"/>
    <property type="match status" value="1"/>
</dbReference>
<keyword evidence="7 13" id="KW-0227">DNA damage</keyword>
<dbReference type="SMART" id="SM00475">
    <property type="entry name" value="53EXOc"/>
    <property type="match status" value="1"/>
</dbReference>
<dbReference type="GO" id="GO:0003677">
    <property type="term" value="F:DNA binding"/>
    <property type="evidence" value="ECO:0007669"/>
    <property type="project" value="UniProtKB-UniRule"/>
</dbReference>
<evidence type="ECO:0000256" key="7">
    <source>
        <dbReference type="ARBA" id="ARBA00022763"/>
    </source>
</evidence>
<keyword evidence="6 13" id="KW-0235">DNA replication</keyword>
<feature type="domain" description="5'-3' exonuclease" evidence="14">
    <location>
        <begin position="1"/>
        <end position="264"/>
    </location>
</feature>
<evidence type="ECO:0000313" key="17">
    <source>
        <dbReference type="Proteomes" id="UP000824229"/>
    </source>
</evidence>
<dbReference type="InterPro" id="IPR018320">
    <property type="entry name" value="DNA_polymerase_1"/>
</dbReference>
<dbReference type="SUPFAM" id="SSF56672">
    <property type="entry name" value="DNA/RNA polymerases"/>
    <property type="match status" value="1"/>
</dbReference>
<comment type="similarity">
    <text evidence="1 13">Belongs to the DNA polymerase type-A family.</text>
</comment>
<protein>
    <recommendedName>
        <fullName evidence="3 12">DNA polymerase I</fullName>
        <ecNumber evidence="2 12">2.7.7.7</ecNumber>
    </recommendedName>
</protein>
<dbReference type="FunFam" id="1.20.1060.10:FF:000001">
    <property type="entry name" value="DNA polymerase I"/>
    <property type="match status" value="1"/>
</dbReference>
<dbReference type="FunFam" id="1.10.150.20:FF:000002">
    <property type="entry name" value="DNA polymerase I"/>
    <property type="match status" value="1"/>
</dbReference>
<dbReference type="InterPro" id="IPR008918">
    <property type="entry name" value="HhH2"/>
</dbReference>
<dbReference type="PANTHER" id="PTHR10133">
    <property type="entry name" value="DNA POLYMERASE I"/>
    <property type="match status" value="1"/>
</dbReference>
<dbReference type="InterPro" id="IPR043502">
    <property type="entry name" value="DNA/RNA_pol_sf"/>
</dbReference>
<evidence type="ECO:0000256" key="11">
    <source>
        <dbReference type="ARBA" id="ARBA00049244"/>
    </source>
</evidence>
<dbReference type="PROSITE" id="PS00447">
    <property type="entry name" value="DNA_POLYMERASE_A"/>
    <property type="match status" value="1"/>
</dbReference>
<dbReference type="Gene3D" id="3.30.70.370">
    <property type="match status" value="1"/>
</dbReference>
<dbReference type="Pfam" id="PF00476">
    <property type="entry name" value="DNA_pol_A"/>
    <property type="match status" value="1"/>
</dbReference>
<dbReference type="Gene3D" id="1.10.150.20">
    <property type="entry name" value="5' to 3' exonuclease, C-terminal subdomain"/>
    <property type="match status" value="2"/>
</dbReference>
<dbReference type="SUPFAM" id="SSF53098">
    <property type="entry name" value="Ribonuclease H-like"/>
    <property type="match status" value="1"/>
</dbReference>
<dbReference type="GO" id="GO:0008409">
    <property type="term" value="F:5'-3' exonuclease activity"/>
    <property type="evidence" value="ECO:0007669"/>
    <property type="project" value="UniProtKB-UniRule"/>
</dbReference>
<organism evidence="16 17">
    <name type="scientific">Candidatus Cellulosilyticum pullistercoris</name>
    <dbReference type="NCBI Taxonomy" id="2838521"/>
    <lineage>
        <taxon>Bacteria</taxon>
        <taxon>Bacillati</taxon>
        <taxon>Bacillota</taxon>
        <taxon>Clostridia</taxon>
        <taxon>Lachnospirales</taxon>
        <taxon>Cellulosilyticaceae</taxon>
        <taxon>Cellulosilyticum</taxon>
    </lineage>
</organism>
<dbReference type="SMART" id="SM00482">
    <property type="entry name" value="POLAc"/>
    <property type="match status" value="1"/>
</dbReference>
<dbReference type="SMART" id="SM00279">
    <property type="entry name" value="HhH2"/>
    <property type="match status" value="1"/>
</dbReference>
<dbReference type="Pfam" id="PF22619">
    <property type="entry name" value="DNA_polI_exo1"/>
    <property type="match status" value="1"/>
</dbReference>
<reference evidence="16" key="1">
    <citation type="journal article" date="2021" name="PeerJ">
        <title>Extensive microbial diversity within the chicken gut microbiome revealed by metagenomics and culture.</title>
        <authorList>
            <person name="Gilroy R."/>
            <person name="Ravi A."/>
            <person name="Getino M."/>
            <person name="Pursley I."/>
            <person name="Horton D.L."/>
            <person name="Alikhan N.F."/>
            <person name="Baker D."/>
            <person name="Gharbi K."/>
            <person name="Hall N."/>
            <person name="Watson M."/>
            <person name="Adriaenssens E.M."/>
            <person name="Foster-Nyarko E."/>
            <person name="Jarju S."/>
            <person name="Secka A."/>
            <person name="Antonio M."/>
            <person name="Oren A."/>
            <person name="Chaudhuri R.R."/>
            <person name="La Ragione R."/>
            <person name="Hildebrand F."/>
            <person name="Pallen M.J."/>
        </authorList>
    </citation>
    <scope>NUCLEOTIDE SEQUENCE</scope>
    <source>
        <strain evidence="16">B5-657</strain>
    </source>
</reference>
<dbReference type="InterPro" id="IPR020045">
    <property type="entry name" value="DNA_polI_H3TH"/>
</dbReference>
<keyword evidence="9 13" id="KW-0238">DNA-binding</keyword>
<keyword evidence="8 13" id="KW-0239">DNA-directed DNA polymerase</keyword>
<accession>A0A9E2NMH5</accession>
<evidence type="ECO:0000256" key="10">
    <source>
        <dbReference type="ARBA" id="ARBA00023204"/>
    </source>
</evidence>
<evidence type="ECO:0000256" key="1">
    <source>
        <dbReference type="ARBA" id="ARBA00007705"/>
    </source>
</evidence>
<evidence type="ECO:0000256" key="6">
    <source>
        <dbReference type="ARBA" id="ARBA00022705"/>
    </source>
</evidence>
<proteinExistence type="inferred from homology"/>
<evidence type="ECO:0000256" key="9">
    <source>
        <dbReference type="ARBA" id="ARBA00023125"/>
    </source>
</evidence>
<evidence type="ECO:0000256" key="12">
    <source>
        <dbReference type="NCBIfam" id="TIGR00593"/>
    </source>
</evidence>
<dbReference type="Pfam" id="PF02739">
    <property type="entry name" value="5_3_exonuc_N"/>
    <property type="match status" value="1"/>
</dbReference>
<dbReference type="GO" id="GO:0006261">
    <property type="term" value="P:DNA-templated DNA replication"/>
    <property type="evidence" value="ECO:0007669"/>
    <property type="project" value="UniProtKB-UniRule"/>
</dbReference>
<name>A0A9E2NMH5_9FIRM</name>
<reference evidence="16" key="2">
    <citation type="submission" date="2021-04" db="EMBL/GenBank/DDBJ databases">
        <authorList>
            <person name="Gilroy R."/>
        </authorList>
    </citation>
    <scope>NUCLEOTIDE SEQUENCE</scope>
    <source>
        <strain evidence="16">B5-657</strain>
    </source>
</reference>
<keyword evidence="13" id="KW-0378">Hydrolase</keyword>
<evidence type="ECO:0000313" key="16">
    <source>
        <dbReference type="EMBL" id="MBU3803418.1"/>
    </source>
</evidence>
<dbReference type="InterPro" id="IPR054690">
    <property type="entry name" value="DNA_polI_exonuclease"/>
</dbReference>
<dbReference type="Gene3D" id="1.20.1060.10">
    <property type="entry name" value="Taq DNA Polymerase, Chain T, domain 4"/>
    <property type="match status" value="1"/>
</dbReference>
<dbReference type="InterPro" id="IPR029060">
    <property type="entry name" value="PIN-like_dom_sf"/>
</dbReference>
<dbReference type="GO" id="GO:0006302">
    <property type="term" value="P:double-strand break repair"/>
    <property type="evidence" value="ECO:0007669"/>
    <property type="project" value="TreeGrafter"/>
</dbReference>
<dbReference type="SUPFAM" id="SSF88723">
    <property type="entry name" value="PIN domain-like"/>
    <property type="match status" value="1"/>
</dbReference>
<dbReference type="PANTHER" id="PTHR10133:SF27">
    <property type="entry name" value="DNA POLYMERASE NU"/>
    <property type="match status" value="1"/>
</dbReference>
<dbReference type="GO" id="GO:0003887">
    <property type="term" value="F:DNA-directed DNA polymerase activity"/>
    <property type="evidence" value="ECO:0007669"/>
    <property type="project" value="UniProtKB-UniRule"/>
</dbReference>
<dbReference type="Gene3D" id="3.40.50.1010">
    <property type="entry name" value="5'-nuclease"/>
    <property type="match status" value="1"/>
</dbReference>
<dbReference type="InterPro" id="IPR020046">
    <property type="entry name" value="5-3_exonucl_a-hlix_arch_N"/>
</dbReference>
<dbReference type="NCBIfam" id="TIGR00593">
    <property type="entry name" value="pola"/>
    <property type="match status" value="1"/>
</dbReference>
<dbReference type="NCBIfam" id="NF004397">
    <property type="entry name" value="PRK05755.1"/>
    <property type="match status" value="1"/>
</dbReference>
<keyword evidence="5 13" id="KW-0548">Nucleotidyltransferase</keyword>
<dbReference type="CDD" id="cd06140">
    <property type="entry name" value="DNA_polA_I_Bacillus_like_exo"/>
    <property type="match status" value="1"/>
</dbReference>
<comment type="subunit">
    <text evidence="13">Single-chain monomer with multiple functions.</text>
</comment>
<dbReference type="Pfam" id="PF01367">
    <property type="entry name" value="5_3_exonuc"/>
    <property type="match status" value="1"/>
</dbReference>
<dbReference type="CDD" id="cd09859">
    <property type="entry name" value="PIN_53EXO"/>
    <property type="match status" value="1"/>
</dbReference>
<evidence type="ECO:0000256" key="5">
    <source>
        <dbReference type="ARBA" id="ARBA00022695"/>
    </source>
</evidence>
<dbReference type="InterPro" id="IPR001098">
    <property type="entry name" value="DNA-dir_DNA_pol_A_palm_dom"/>
</dbReference>
<feature type="domain" description="DNA-directed DNA polymerase family A palm" evidence="15">
    <location>
        <begin position="637"/>
        <end position="844"/>
    </location>
</feature>
<comment type="caution">
    <text evidence="16">The sequence shown here is derived from an EMBL/GenBank/DDBJ whole genome shotgun (WGS) entry which is preliminary data.</text>
</comment>
<keyword evidence="13" id="KW-0540">Nuclease</keyword>
<keyword evidence="13" id="KW-0269">Exonuclease</keyword>
<dbReference type="InterPro" id="IPR036397">
    <property type="entry name" value="RNaseH_sf"/>
</dbReference>
<dbReference type="AlphaFoldDB" id="A0A9E2NMH5"/>
<keyword evidence="4 13" id="KW-0808">Transferase</keyword>
<evidence type="ECO:0000256" key="3">
    <source>
        <dbReference type="ARBA" id="ARBA00020311"/>
    </source>
</evidence>
<dbReference type="FunFam" id="1.10.150.20:FF:000003">
    <property type="entry name" value="DNA polymerase I"/>
    <property type="match status" value="1"/>
</dbReference>
<evidence type="ECO:0000259" key="15">
    <source>
        <dbReference type="SMART" id="SM00482"/>
    </source>
</evidence>
<dbReference type="Proteomes" id="UP000824229">
    <property type="component" value="Unassembled WGS sequence"/>
</dbReference>
<dbReference type="SUPFAM" id="SSF47807">
    <property type="entry name" value="5' to 3' exonuclease, C-terminal subdomain"/>
    <property type="match status" value="1"/>
</dbReference>